<evidence type="ECO:0000313" key="3">
    <source>
        <dbReference type="Proteomes" id="UP000019442"/>
    </source>
</evidence>
<protein>
    <submittedName>
        <fullName evidence="2">Uncharacterized protein</fullName>
    </submittedName>
</protein>
<dbReference type="EMBL" id="CP007268">
    <property type="protein sequence ID" value="AHK80768.1"/>
    <property type="molecule type" value="Genomic_DNA"/>
</dbReference>
<organism evidence="2 3">
    <name type="scientific">Ectothiorhodospira haloalkaliphila</name>
    <dbReference type="NCBI Taxonomy" id="421628"/>
    <lineage>
        <taxon>Bacteria</taxon>
        <taxon>Pseudomonadati</taxon>
        <taxon>Pseudomonadota</taxon>
        <taxon>Gammaproteobacteria</taxon>
        <taxon>Chromatiales</taxon>
        <taxon>Ectothiorhodospiraceae</taxon>
        <taxon>Ectothiorhodospira</taxon>
    </lineage>
</organism>
<keyword evidence="3" id="KW-1185">Reference proteome</keyword>
<accession>W8KNN1</accession>
<dbReference type="Proteomes" id="UP000019442">
    <property type="component" value="Chromosome"/>
</dbReference>
<sequence length="61" mass="6565">MGAALGREDLAQGLWYGETLHQQRFYGLGTSAVFVSGWVLSLSLMNYPGSHSAVMLCMSAP</sequence>
<evidence type="ECO:0000313" key="2">
    <source>
        <dbReference type="EMBL" id="AHK80768.1"/>
    </source>
</evidence>
<gene>
    <name evidence="2" type="ORF">M911_13770</name>
</gene>
<keyword evidence="1" id="KW-0812">Transmembrane</keyword>
<proteinExistence type="predicted"/>
<reference evidence="2 3" key="1">
    <citation type="journal article" date="2014" name="J Genomics">
        <title>Draft Genome Sequence of the Extremely Halophilic Phototrophic Purple Sulfur Bacterium Halorhodospira halochloris.</title>
        <authorList>
            <person name="Singh K.S."/>
            <person name="Kirksey J."/>
            <person name="Hoff W.D."/>
            <person name="Deole R."/>
        </authorList>
    </citation>
    <scope>NUCLEOTIDE SEQUENCE [LARGE SCALE GENOMIC DNA]</scope>
    <source>
        <strain evidence="2 3">A</strain>
    </source>
</reference>
<dbReference type="HOGENOM" id="CLU_2916154_0_0_6"/>
<feature type="transmembrane region" description="Helical" evidence="1">
    <location>
        <begin position="25"/>
        <end position="45"/>
    </location>
</feature>
<dbReference type="AlphaFoldDB" id="W8KNN1"/>
<keyword evidence="1" id="KW-1133">Transmembrane helix</keyword>
<reference evidence="3" key="2">
    <citation type="submission" date="2014-02" db="EMBL/GenBank/DDBJ databases">
        <title>Draft Genome Sequence of extremely halophilic bacteria Halorhodospira halochloris.</title>
        <authorList>
            <person name="Singh K.S."/>
        </authorList>
    </citation>
    <scope>NUCLEOTIDE SEQUENCE [LARGE SCALE GENOMIC DNA]</scope>
    <source>
        <strain evidence="3">A</strain>
    </source>
</reference>
<keyword evidence="1" id="KW-0472">Membrane</keyword>
<dbReference type="KEGG" id="hhc:M911_13770"/>
<name>W8KNN1_9GAMM</name>
<evidence type="ECO:0000256" key="1">
    <source>
        <dbReference type="SAM" id="Phobius"/>
    </source>
</evidence>